<keyword evidence="2" id="KW-0812">Transmembrane</keyword>
<dbReference type="AlphaFoldDB" id="A0A5J5G4R9"/>
<organism evidence="4 5">
    <name type="scientific">Affinibrenneria salicis</name>
    <dbReference type="NCBI Taxonomy" id="2590031"/>
    <lineage>
        <taxon>Bacteria</taxon>
        <taxon>Pseudomonadati</taxon>
        <taxon>Pseudomonadota</taxon>
        <taxon>Gammaproteobacteria</taxon>
        <taxon>Enterobacterales</taxon>
        <taxon>Pectobacteriaceae</taxon>
        <taxon>Affinibrenneria</taxon>
    </lineage>
</organism>
<dbReference type="Proteomes" id="UP000335415">
    <property type="component" value="Unassembled WGS sequence"/>
</dbReference>
<evidence type="ECO:0000313" key="4">
    <source>
        <dbReference type="EMBL" id="KAA9002057.1"/>
    </source>
</evidence>
<comment type="caution">
    <text evidence="4">The sequence shown here is derived from an EMBL/GenBank/DDBJ whole genome shotgun (WGS) entry which is preliminary data.</text>
</comment>
<keyword evidence="2" id="KW-0472">Membrane</keyword>
<accession>A0A5J5G4R9</accession>
<reference evidence="4 5" key="1">
    <citation type="submission" date="2019-09" db="EMBL/GenBank/DDBJ databases">
        <authorList>
            <person name="Li Y."/>
        </authorList>
    </citation>
    <scope>NUCLEOTIDE SEQUENCE [LARGE SCALE GENOMIC DNA]</scope>
    <source>
        <strain evidence="4 5">L3-3HA</strain>
    </source>
</reference>
<feature type="domain" description="DUF6708" evidence="3">
    <location>
        <begin position="146"/>
        <end position="325"/>
    </location>
</feature>
<evidence type="ECO:0000259" key="3">
    <source>
        <dbReference type="Pfam" id="PF20455"/>
    </source>
</evidence>
<sequence length="375" mass="42241">MYFLEWGIWKGRLMPQTEAEKKKAVQYKSGKGGENGLDLSKLAEKGGAFDKPTGIEPDDAYALYSFNDRYIDVRGAAQEEKRGLITFSFIIYLGLVSFLLWLGLYLPARDLMLGVEWEIDSLVFFMIFMTALAGLVLFLGIRLLRYIFRLEVFTQRHIVVRFNRITRQVHINRPKYAGGIITFPWEVTAAGIDPNQPDEQMIGMPLLLAWPSELNGAGFDEFAMLGEPMDGNRKVVGLWEFIRRYMQDGPQAVPKPKRLRPLWASPALSLREVFSFLMPMVGRGGGAFSLGWGIVLLPVMVLHFVCHWLSMMLCYRARWPRVIEEAGLPGKPVPKTTVAEDYGPEIGARLREATLESRGVASQPAQKDAGATFQG</sequence>
<dbReference type="EMBL" id="VYKJ01000002">
    <property type="protein sequence ID" value="KAA9002057.1"/>
    <property type="molecule type" value="Genomic_DNA"/>
</dbReference>
<dbReference type="Pfam" id="PF20455">
    <property type="entry name" value="DUF6708"/>
    <property type="match status" value="1"/>
</dbReference>
<dbReference type="OrthoDB" id="6050524at2"/>
<dbReference type="RefSeq" id="WP_150434294.1">
    <property type="nucleotide sequence ID" value="NZ_VYKJ01000002.1"/>
</dbReference>
<protein>
    <recommendedName>
        <fullName evidence="3">DUF6708 domain-containing protein</fullName>
    </recommendedName>
</protein>
<proteinExistence type="predicted"/>
<keyword evidence="5" id="KW-1185">Reference proteome</keyword>
<gene>
    <name evidence="4" type="ORF">FJU30_07200</name>
</gene>
<feature type="region of interest" description="Disordered" evidence="1">
    <location>
        <begin position="355"/>
        <end position="375"/>
    </location>
</feature>
<name>A0A5J5G4R9_9GAMM</name>
<feature type="transmembrane region" description="Helical" evidence="2">
    <location>
        <begin position="84"/>
        <end position="102"/>
    </location>
</feature>
<dbReference type="InterPro" id="IPR046554">
    <property type="entry name" value="DUF6708"/>
</dbReference>
<feature type="transmembrane region" description="Helical" evidence="2">
    <location>
        <begin position="287"/>
        <end position="309"/>
    </location>
</feature>
<evidence type="ECO:0000256" key="1">
    <source>
        <dbReference type="SAM" id="MobiDB-lite"/>
    </source>
</evidence>
<evidence type="ECO:0000313" key="5">
    <source>
        <dbReference type="Proteomes" id="UP000335415"/>
    </source>
</evidence>
<feature type="transmembrane region" description="Helical" evidence="2">
    <location>
        <begin position="122"/>
        <end position="141"/>
    </location>
</feature>
<evidence type="ECO:0000256" key="2">
    <source>
        <dbReference type="SAM" id="Phobius"/>
    </source>
</evidence>
<keyword evidence="2" id="KW-1133">Transmembrane helix</keyword>